<organism evidence="2 3">
    <name type="scientific">Rhodococcus aetherivorans</name>
    <dbReference type="NCBI Taxonomy" id="191292"/>
    <lineage>
        <taxon>Bacteria</taxon>
        <taxon>Bacillati</taxon>
        <taxon>Actinomycetota</taxon>
        <taxon>Actinomycetes</taxon>
        <taxon>Mycobacteriales</taxon>
        <taxon>Nocardiaceae</taxon>
        <taxon>Rhodococcus</taxon>
    </lineage>
</organism>
<gene>
    <name evidence="2" type="ORF">RAJCM14343_3640</name>
</gene>
<accession>A0ABQ0YPN1</accession>
<proteinExistence type="predicted"/>
<dbReference type="Proteomes" id="UP000325466">
    <property type="component" value="Unassembled WGS sequence"/>
</dbReference>
<keyword evidence="3" id="KW-1185">Reference proteome</keyword>
<comment type="caution">
    <text evidence="2">The sequence shown here is derived from an EMBL/GenBank/DDBJ whole genome shotgun (WGS) entry which is preliminary data.</text>
</comment>
<dbReference type="EMBL" id="BLAH01000094">
    <property type="protein sequence ID" value="GES38375.1"/>
    <property type="molecule type" value="Genomic_DNA"/>
</dbReference>
<sequence>MRSARWMSPLSGSDAMREPGRRRRRPRSAGRCPWPEGE</sequence>
<name>A0ABQ0YPN1_9NOCA</name>
<evidence type="ECO:0000313" key="3">
    <source>
        <dbReference type="Proteomes" id="UP000325466"/>
    </source>
</evidence>
<evidence type="ECO:0000256" key="1">
    <source>
        <dbReference type="SAM" id="MobiDB-lite"/>
    </source>
</evidence>
<feature type="region of interest" description="Disordered" evidence="1">
    <location>
        <begin position="1"/>
        <end position="38"/>
    </location>
</feature>
<protein>
    <submittedName>
        <fullName evidence="2">Uncharacterized protein</fullName>
    </submittedName>
</protein>
<reference evidence="2 3" key="1">
    <citation type="journal article" date="2018" name="Biodegradation">
        <title>1,4-Dioxane degradation characteristics of Rhodococcus aetherivorans JCM 14343.</title>
        <authorList>
            <person name="Inoue D."/>
            <person name="Tsunoda T."/>
            <person name="Yamamoto N."/>
            <person name="Ike M."/>
            <person name="Sei K."/>
        </authorList>
    </citation>
    <scope>NUCLEOTIDE SEQUENCE [LARGE SCALE GENOMIC DNA]</scope>
    <source>
        <strain evidence="2 3">JCM 14343</strain>
    </source>
</reference>
<evidence type="ECO:0000313" key="2">
    <source>
        <dbReference type="EMBL" id="GES38375.1"/>
    </source>
</evidence>